<sequence>MTALKPSGISFYKSERRKAGRKEATIRNELALLSNAYTLAFKEWDLINENPFLKVKLPIADNKRVRWLTDEEKDKLFSVKKFEWMFPIIKTLRETGARLTNVLELQWSQVDFKRKMIFFPMTKSGKPVGLPMTNELFETLASLRKNLSQEKIVPMSGYVFPKKDGFPRKRRTFERSFKLLCRDAGIEDLVPHDLRHDCASRLVRAGVHLKTIMDWLGHSSLSMTLRYAHLGRDEVMENAARMLNREC</sequence>
<dbReference type="InterPro" id="IPR010998">
    <property type="entry name" value="Integrase_recombinase_N"/>
</dbReference>
<dbReference type="Pfam" id="PF00589">
    <property type="entry name" value="Phage_integrase"/>
    <property type="match status" value="1"/>
</dbReference>
<dbReference type="EMBL" id="UOGA01000140">
    <property type="protein sequence ID" value="VAX18872.1"/>
    <property type="molecule type" value="Genomic_DNA"/>
</dbReference>
<dbReference type="InterPro" id="IPR011010">
    <property type="entry name" value="DNA_brk_join_enz"/>
</dbReference>
<gene>
    <name evidence="5" type="ORF">MNBD_NITROSPINAE04-2647</name>
</gene>
<keyword evidence="3" id="KW-0233">DNA recombination</keyword>
<evidence type="ECO:0000256" key="2">
    <source>
        <dbReference type="ARBA" id="ARBA00023125"/>
    </source>
</evidence>
<dbReference type="SUPFAM" id="SSF56349">
    <property type="entry name" value="DNA breaking-rejoining enzymes"/>
    <property type="match status" value="1"/>
</dbReference>
<dbReference type="GO" id="GO:0003677">
    <property type="term" value="F:DNA binding"/>
    <property type="evidence" value="ECO:0007669"/>
    <property type="project" value="UniProtKB-KW"/>
</dbReference>
<keyword evidence="2" id="KW-0238">DNA-binding</keyword>
<dbReference type="InterPro" id="IPR002104">
    <property type="entry name" value="Integrase_catalytic"/>
</dbReference>
<evidence type="ECO:0000256" key="1">
    <source>
        <dbReference type="ARBA" id="ARBA00008857"/>
    </source>
</evidence>
<feature type="domain" description="Tyr recombinase" evidence="4">
    <location>
        <begin position="63"/>
        <end position="241"/>
    </location>
</feature>
<dbReference type="CDD" id="cd00796">
    <property type="entry name" value="INT_Rci_Hp1_C"/>
    <property type="match status" value="1"/>
</dbReference>
<dbReference type="Gene3D" id="1.10.443.10">
    <property type="entry name" value="Intergrase catalytic core"/>
    <property type="match status" value="1"/>
</dbReference>
<evidence type="ECO:0000256" key="3">
    <source>
        <dbReference type="ARBA" id="ARBA00023172"/>
    </source>
</evidence>
<name>A0A3B1BSG4_9ZZZZ</name>
<dbReference type="GO" id="GO:0006310">
    <property type="term" value="P:DNA recombination"/>
    <property type="evidence" value="ECO:0007669"/>
    <property type="project" value="UniProtKB-KW"/>
</dbReference>
<dbReference type="Gene3D" id="1.10.150.130">
    <property type="match status" value="1"/>
</dbReference>
<reference evidence="5" key="1">
    <citation type="submission" date="2018-06" db="EMBL/GenBank/DDBJ databases">
        <authorList>
            <person name="Zhirakovskaya E."/>
        </authorList>
    </citation>
    <scope>NUCLEOTIDE SEQUENCE</scope>
</reference>
<dbReference type="InterPro" id="IPR050090">
    <property type="entry name" value="Tyrosine_recombinase_XerCD"/>
</dbReference>
<accession>A0A3B1BSG4</accession>
<organism evidence="5">
    <name type="scientific">hydrothermal vent metagenome</name>
    <dbReference type="NCBI Taxonomy" id="652676"/>
    <lineage>
        <taxon>unclassified sequences</taxon>
        <taxon>metagenomes</taxon>
        <taxon>ecological metagenomes</taxon>
    </lineage>
</organism>
<comment type="similarity">
    <text evidence="1">Belongs to the 'phage' integrase family.</text>
</comment>
<dbReference type="PANTHER" id="PTHR30349">
    <property type="entry name" value="PHAGE INTEGRASE-RELATED"/>
    <property type="match status" value="1"/>
</dbReference>
<proteinExistence type="inferred from homology"/>
<dbReference type="GO" id="GO:0015074">
    <property type="term" value="P:DNA integration"/>
    <property type="evidence" value="ECO:0007669"/>
    <property type="project" value="InterPro"/>
</dbReference>
<evidence type="ECO:0000313" key="5">
    <source>
        <dbReference type="EMBL" id="VAX18872.1"/>
    </source>
</evidence>
<evidence type="ECO:0000259" key="4">
    <source>
        <dbReference type="PROSITE" id="PS51898"/>
    </source>
</evidence>
<dbReference type="PROSITE" id="PS51898">
    <property type="entry name" value="TYR_RECOMBINASE"/>
    <property type="match status" value="1"/>
</dbReference>
<protein>
    <recommendedName>
        <fullName evidence="4">Tyr recombinase domain-containing protein</fullName>
    </recommendedName>
</protein>
<dbReference type="AlphaFoldDB" id="A0A3B1BSG4"/>
<dbReference type="InterPro" id="IPR013762">
    <property type="entry name" value="Integrase-like_cat_sf"/>
</dbReference>
<dbReference type="PANTHER" id="PTHR30349:SF64">
    <property type="entry name" value="PROPHAGE INTEGRASE INTD-RELATED"/>
    <property type="match status" value="1"/>
</dbReference>